<dbReference type="InterPro" id="IPR031705">
    <property type="entry name" value="Glyco_hydro_36_C"/>
</dbReference>
<sequence length="690" mass="77267">MTSIHHRLDTPTQTLVLRIEDNRMAEAIYWGERLPDAEDLAQLSKAHAIDLGGGMLDATIPLSICPEARAPFPGQVGLSLSSGEKTILPRFRFEKAERGEGLQLFFSDAIHGLRYVAQFAPIGDVIIASAALSSDAPVLCHWLAAPVLPAPHMSDDILDWHGTWLKEFQRQKTPWSAGIRMREARTGRSGHEHPPVAMIPLRGATRTQGHVLALQLAWSGGHRFIAEELPDGRRQLQMGRTWDSEGYGTQFHSSELILACSSEGEAGIARAYQRYIRDHVVTWPDPDRPRPVHYNCWEAIYFEHSLEALSQIAERAAALGAERFVLDDGWFGQRDDDTSSLGDWTIDTRKWPDGLTPLIDKVHAEGMAFGLWVEPEMVNMDSDLYRAHPDWLLGPADQLTGRFQHLLDLSKPAVRDYLFSALSDLLEAYEIDYLKWDHNRLLPVVTSAQTEGVYALLDQLRAAHPMVEIESCASGGGRIDAGILARTHRVWLSDSNDAVERLRIQHEAALFIPPAVTGSHVGPRKCHSSGRILPMSFRAWVAAERHMGFEMDPRELTDEEFTILQRVTNWWKATRDWRMKGYVLPLESDDDSVISELQMANDGTRFVLFAGRFATPRHTLPLAQRLAGLDPDALYRVRLINPEDRPPQSRGHTALVDGALVLSGTALMTHGLNLPLSWPATMWVVEGEKI</sequence>
<dbReference type="Proteomes" id="UP000199236">
    <property type="component" value="Unassembled WGS sequence"/>
</dbReference>
<dbReference type="InterPro" id="IPR017853">
    <property type="entry name" value="GH"/>
</dbReference>
<dbReference type="InterPro" id="IPR013780">
    <property type="entry name" value="Glyco_hydro_b"/>
</dbReference>
<dbReference type="GO" id="GO:0016052">
    <property type="term" value="P:carbohydrate catabolic process"/>
    <property type="evidence" value="ECO:0007669"/>
    <property type="project" value="InterPro"/>
</dbReference>
<organism evidence="9 10">
    <name type="scientific">Cohaesibacter marisflavi</name>
    <dbReference type="NCBI Taxonomy" id="655353"/>
    <lineage>
        <taxon>Bacteria</taxon>
        <taxon>Pseudomonadati</taxon>
        <taxon>Pseudomonadota</taxon>
        <taxon>Alphaproteobacteria</taxon>
        <taxon>Hyphomicrobiales</taxon>
        <taxon>Cohaesibacteraceae</taxon>
    </lineage>
</organism>
<evidence type="ECO:0000313" key="10">
    <source>
        <dbReference type="Proteomes" id="UP000199236"/>
    </source>
</evidence>
<reference evidence="9 10" key="1">
    <citation type="submission" date="2016-10" db="EMBL/GenBank/DDBJ databases">
        <authorList>
            <person name="de Groot N.N."/>
        </authorList>
    </citation>
    <scope>NUCLEOTIDE SEQUENCE [LARGE SCALE GENOMIC DNA]</scope>
    <source>
        <strain evidence="9 10">CGMCC 1.9157</strain>
    </source>
</reference>
<proteinExistence type="predicted"/>
<dbReference type="Gene3D" id="3.20.20.70">
    <property type="entry name" value="Aldolase class I"/>
    <property type="match status" value="1"/>
</dbReference>
<feature type="active site" description="Proton donor" evidence="5">
    <location>
        <position position="494"/>
    </location>
</feature>
<dbReference type="STRING" id="655353.SAMN04488056_103429"/>
<feature type="binding site" evidence="6">
    <location>
        <begin position="327"/>
        <end position="328"/>
    </location>
    <ligand>
        <name>substrate</name>
    </ligand>
</feature>
<name>A0A1I5F0F7_9HYPH</name>
<feature type="active site" description="Nucleophile" evidence="5">
    <location>
        <position position="437"/>
    </location>
</feature>
<comment type="catalytic activity">
    <reaction evidence="1">
        <text>Hydrolysis of terminal, non-reducing alpha-D-galactose residues in alpha-D-galactosides, including galactose oligosaccharides, galactomannans and galactolipids.</text>
        <dbReference type="EC" id="3.2.1.22"/>
    </reaction>
</comment>
<dbReference type="Pfam" id="PF02065">
    <property type="entry name" value="Melibiase"/>
    <property type="match status" value="1"/>
</dbReference>
<dbReference type="Gene3D" id="2.60.40.1180">
    <property type="entry name" value="Golgi alpha-mannosidase II"/>
    <property type="match status" value="1"/>
</dbReference>
<dbReference type="OrthoDB" id="9758822at2"/>
<dbReference type="Pfam" id="PF16874">
    <property type="entry name" value="Glyco_hydro_36C"/>
    <property type="match status" value="1"/>
</dbReference>
<evidence type="ECO:0000256" key="6">
    <source>
        <dbReference type="PIRSR" id="PIRSR005536-2"/>
    </source>
</evidence>
<dbReference type="InterPro" id="IPR031704">
    <property type="entry name" value="Glyco_hydro_36_N"/>
</dbReference>
<gene>
    <name evidence="9" type="ORF">SAMN04488056_103429</name>
</gene>
<dbReference type="CDD" id="cd14791">
    <property type="entry name" value="GH36"/>
    <property type="match status" value="1"/>
</dbReference>
<dbReference type="PANTHER" id="PTHR43053">
    <property type="entry name" value="GLYCOSIDASE FAMILY 31"/>
    <property type="match status" value="1"/>
</dbReference>
<keyword evidence="4" id="KW-0326">Glycosidase</keyword>
<dbReference type="EMBL" id="FOVR01000003">
    <property type="protein sequence ID" value="SFO17143.1"/>
    <property type="molecule type" value="Genomic_DNA"/>
</dbReference>
<feature type="domain" description="Glycosyl hydrolase family 36 C-terminal" evidence="7">
    <location>
        <begin position="600"/>
        <end position="676"/>
    </location>
</feature>
<dbReference type="Pfam" id="PF16875">
    <property type="entry name" value="Glyco_hydro_36N"/>
    <property type="match status" value="1"/>
</dbReference>
<dbReference type="InterPro" id="IPR013785">
    <property type="entry name" value="Aldolase_TIM"/>
</dbReference>
<evidence type="ECO:0000256" key="5">
    <source>
        <dbReference type="PIRSR" id="PIRSR005536-1"/>
    </source>
</evidence>
<dbReference type="FunFam" id="3.20.20.70:FF:000118">
    <property type="entry name" value="Alpha-galactosidase"/>
    <property type="match status" value="1"/>
</dbReference>
<evidence type="ECO:0000313" key="9">
    <source>
        <dbReference type="EMBL" id="SFO17143.1"/>
    </source>
</evidence>
<evidence type="ECO:0000256" key="2">
    <source>
        <dbReference type="ARBA" id="ARBA00012755"/>
    </source>
</evidence>
<accession>A0A1I5F0F7</accession>
<dbReference type="InterPro" id="IPR050985">
    <property type="entry name" value="Alpha-glycosidase_related"/>
</dbReference>
<feature type="domain" description="Glycosyl hydrolase family 36 N-terminal" evidence="8">
    <location>
        <begin position="26"/>
        <end position="240"/>
    </location>
</feature>
<feature type="binding site" evidence="6">
    <location>
        <position position="402"/>
    </location>
    <ligand>
        <name>substrate</name>
    </ligand>
</feature>
<dbReference type="InterPro" id="IPR038417">
    <property type="entry name" value="Alpga-gal_N_sf"/>
</dbReference>
<dbReference type="AlphaFoldDB" id="A0A1I5F0F7"/>
<keyword evidence="10" id="KW-1185">Reference proteome</keyword>
<protein>
    <recommendedName>
        <fullName evidence="2">alpha-galactosidase</fullName>
        <ecNumber evidence="2">3.2.1.22</ecNumber>
    </recommendedName>
</protein>
<evidence type="ECO:0000259" key="7">
    <source>
        <dbReference type="Pfam" id="PF16874"/>
    </source>
</evidence>
<evidence type="ECO:0000256" key="3">
    <source>
        <dbReference type="ARBA" id="ARBA00022801"/>
    </source>
</evidence>
<feature type="binding site" evidence="6">
    <location>
        <begin position="435"/>
        <end position="439"/>
    </location>
    <ligand>
        <name>substrate</name>
    </ligand>
</feature>
<dbReference type="GO" id="GO:0004557">
    <property type="term" value="F:alpha-galactosidase activity"/>
    <property type="evidence" value="ECO:0007669"/>
    <property type="project" value="UniProtKB-UniRule"/>
</dbReference>
<keyword evidence="3" id="KW-0378">Hydrolase</keyword>
<evidence type="ECO:0000259" key="8">
    <source>
        <dbReference type="Pfam" id="PF16875"/>
    </source>
</evidence>
<dbReference type="PRINTS" id="PR00743">
    <property type="entry name" value="GLHYDRLASE36"/>
</dbReference>
<dbReference type="PANTHER" id="PTHR43053:SF3">
    <property type="entry name" value="ALPHA-GALACTOSIDASE C-RELATED"/>
    <property type="match status" value="1"/>
</dbReference>
<evidence type="ECO:0000256" key="1">
    <source>
        <dbReference type="ARBA" id="ARBA00001255"/>
    </source>
</evidence>
<evidence type="ECO:0000256" key="4">
    <source>
        <dbReference type="ARBA" id="ARBA00023295"/>
    </source>
</evidence>
<dbReference type="SUPFAM" id="SSF51445">
    <property type="entry name" value="(Trans)glycosidases"/>
    <property type="match status" value="1"/>
</dbReference>
<feature type="binding site" evidence="6">
    <location>
        <position position="494"/>
    </location>
    <ligand>
        <name>substrate</name>
    </ligand>
</feature>
<feature type="binding site" evidence="6">
    <location>
        <position position="164"/>
    </location>
    <ligand>
        <name>substrate</name>
    </ligand>
</feature>
<feature type="binding site" evidence="6">
    <location>
        <position position="472"/>
    </location>
    <ligand>
        <name>substrate</name>
    </ligand>
</feature>
<dbReference type="InterPro" id="IPR002252">
    <property type="entry name" value="Glyco_hydro_36"/>
</dbReference>
<dbReference type="RefSeq" id="WP_090071200.1">
    <property type="nucleotide sequence ID" value="NZ_FOVR01000003.1"/>
</dbReference>
<dbReference type="EC" id="3.2.1.22" evidence="2"/>
<dbReference type="Gene3D" id="2.70.98.60">
    <property type="entry name" value="alpha-galactosidase from lactobacil brevis"/>
    <property type="match status" value="1"/>
</dbReference>